<keyword evidence="3 6" id="KW-0812">Transmembrane</keyword>
<protein>
    <submittedName>
        <fullName evidence="7">LptF/LptG family permease</fullName>
    </submittedName>
</protein>
<proteinExistence type="predicted"/>
<dbReference type="Proteomes" id="UP000886845">
    <property type="component" value="Unassembled WGS sequence"/>
</dbReference>
<sequence length="367" mass="40489">MSRILFFYVLRSFAVPALICLFGLCALTLLFMSFDLIGAFFDEASVVTARVAVDFLWGTLSMYLEWLLPAVFLLATLYTMWQFCRHSELIAMRAGGIGLGVIVAPILLTALVAAGLSFANTELVKPVAATRALLIKDSDFKQTGRDPMPAGFAAPGNDHAWSIGRMDLADIETLRDVRVTFMRPDGSMQVTYEAPEARWVDGTWWLQGGVTCLYYDELNRLEPARTRRLPNQPLVRATETPRQILAQNFDAALASFADRKANRKTREQSGMTTEQKNEDSYATYNHFAAPFAIVLVTLFAIPAGIASGRQSVFRGILLAIGLFIGYYALTFAAMFLSNNDIVKPALAVALPCIVFAVVSVALFRKLP</sequence>
<dbReference type="GO" id="GO:0043190">
    <property type="term" value="C:ATP-binding cassette (ABC) transporter complex"/>
    <property type="evidence" value="ECO:0007669"/>
    <property type="project" value="TreeGrafter"/>
</dbReference>
<dbReference type="PANTHER" id="PTHR33529:SF6">
    <property type="entry name" value="YJGP_YJGQ FAMILY PERMEASE"/>
    <property type="match status" value="1"/>
</dbReference>
<dbReference type="PANTHER" id="PTHR33529">
    <property type="entry name" value="SLR0882 PROTEIN-RELATED"/>
    <property type="match status" value="1"/>
</dbReference>
<keyword evidence="4 6" id="KW-1133">Transmembrane helix</keyword>
<feature type="transmembrane region" description="Helical" evidence="6">
    <location>
        <begin position="66"/>
        <end position="84"/>
    </location>
</feature>
<feature type="transmembrane region" description="Helical" evidence="6">
    <location>
        <begin position="96"/>
        <end position="119"/>
    </location>
</feature>
<accession>A0A9D1NPE3</accession>
<reference evidence="7" key="2">
    <citation type="journal article" date="2021" name="PeerJ">
        <title>Extensive microbial diversity within the chicken gut microbiome revealed by metagenomics and culture.</title>
        <authorList>
            <person name="Gilroy R."/>
            <person name="Ravi A."/>
            <person name="Getino M."/>
            <person name="Pursley I."/>
            <person name="Horton D.L."/>
            <person name="Alikhan N.F."/>
            <person name="Baker D."/>
            <person name="Gharbi K."/>
            <person name="Hall N."/>
            <person name="Watson M."/>
            <person name="Adriaenssens E.M."/>
            <person name="Foster-Nyarko E."/>
            <person name="Jarju S."/>
            <person name="Secka A."/>
            <person name="Antonio M."/>
            <person name="Oren A."/>
            <person name="Chaudhuri R.R."/>
            <person name="La Ragione R."/>
            <person name="Hildebrand F."/>
            <person name="Pallen M.J."/>
        </authorList>
    </citation>
    <scope>NUCLEOTIDE SEQUENCE</scope>
    <source>
        <strain evidence="7">35461</strain>
    </source>
</reference>
<comment type="caution">
    <text evidence="7">The sequence shown here is derived from an EMBL/GenBank/DDBJ whole genome shotgun (WGS) entry which is preliminary data.</text>
</comment>
<feature type="transmembrane region" description="Helical" evidence="6">
    <location>
        <begin position="12"/>
        <end position="34"/>
    </location>
</feature>
<evidence type="ECO:0000256" key="2">
    <source>
        <dbReference type="ARBA" id="ARBA00022475"/>
    </source>
</evidence>
<evidence type="ECO:0000256" key="6">
    <source>
        <dbReference type="SAM" id="Phobius"/>
    </source>
</evidence>
<dbReference type="GO" id="GO:0015920">
    <property type="term" value="P:lipopolysaccharide transport"/>
    <property type="evidence" value="ECO:0007669"/>
    <property type="project" value="TreeGrafter"/>
</dbReference>
<evidence type="ECO:0000256" key="5">
    <source>
        <dbReference type="ARBA" id="ARBA00023136"/>
    </source>
</evidence>
<evidence type="ECO:0000313" key="8">
    <source>
        <dbReference type="Proteomes" id="UP000886845"/>
    </source>
</evidence>
<keyword evidence="2" id="KW-1003">Cell membrane</keyword>
<feature type="transmembrane region" description="Helical" evidence="6">
    <location>
        <begin position="287"/>
        <end position="305"/>
    </location>
</feature>
<dbReference type="InterPro" id="IPR005495">
    <property type="entry name" value="LptG/LptF_permease"/>
</dbReference>
<dbReference type="Pfam" id="PF03739">
    <property type="entry name" value="LptF_LptG"/>
    <property type="match status" value="1"/>
</dbReference>
<evidence type="ECO:0000256" key="4">
    <source>
        <dbReference type="ARBA" id="ARBA00022989"/>
    </source>
</evidence>
<gene>
    <name evidence="7" type="ORF">IAC79_06790</name>
</gene>
<evidence type="ECO:0000256" key="1">
    <source>
        <dbReference type="ARBA" id="ARBA00004651"/>
    </source>
</evidence>
<evidence type="ECO:0000313" key="7">
    <source>
        <dbReference type="EMBL" id="HIV09801.1"/>
    </source>
</evidence>
<evidence type="ECO:0000256" key="3">
    <source>
        <dbReference type="ARBA" id="ARBA00022692"/>
    </source>
</evidence>
<comment type="subcellular location">
    <subcellularLocation>
        <location evidence="1">Cell membrane</location>
        <topology evidence="1">Multi-pass membrane protein</topology>
    </subcellularLocation>
</comment>
<feature type="transmembrane region" description="Helical" evidence="6">
    <location>
        <begin position="341"/>
        <end position="363"/>
    </location>
</feature>
<dbReference type="EMBL" id="DVOR01000219">
    <property type="protein sequence ID" value="HIV09801.1"/>
    <property type="molecule type" value="Genomic_DNA"/>
</dbReference>
<organism evidence="7 8">
    <name type="scientific">Candidatus Spyradenecus faecavium</name>
    <dbReference type="NCBI Taxonomy" id="2840947"/>
    <lineage>
        <taxon>Bacteria</taxon>
        <taxon>Pseudomonadati</taxon>
        <taxon>Lentisphaerota</taxon>
        <taxon>Lentisphaeria</taxon>
        <taxon>Lentisphaerales</taxon>
        <taxon>Lentisphaeraceae</taxon>
        <taxon>Lentisphaeraceae incertae sedis</taxon>
        <taxon>Candidatus Spyradenecus</taxon>
    </lineage>
</organism>
<keyword evidence="5 6" id="KW-0472">Membrane</keyword>
<reference evidence="7" key="1">
    <citation type="submission" date="2020-10" db="EMBL/GenBank/DDBJ databases">
        <authorList>
            <person name="Gilroy R."/>
        </authorList>
    </citation>
    <scope>NUCLEOTIDE SEQUENCE</scope>
    <source>
        <strain evidence="7">35461</strain>
    </source>
</reference>
<dbReference type="AlphaFoldDB" id="A0A9D1NPE3"/>
<feature type="transmembrane region" description="Helical" evidence="6">
    <location>
        <begin position="312"/>
        <end position="335"/>
    </location>
</feature>
<name>A0A9D1NPE3_9BACT</name>